<feature type="compositionally biased region" description="Polar residues" evidence="1">
    <location>
        <begin position="1"/>
        <end position="14"/>
    </location>
</feature>
<dbReference type="EMBL" id="JACHXF010000012">
    <property type="protein sequence ID" value="MBB3097712.1"/>
    <property type="molecule type" value="Genomic_DNA"/>
</dbReference>
<evidence type="ECO:0000256" key="1">
    <source>
        <dbReference type="SAM" id="MobiDB-lite"/>
    </source>
</evidence>
<sequence length="277" mass="30532">MTVSTGAVPTSVATHQPRDHDKARGPGFAQPNAAAMKHVVQFSGGIGSWAAAMRVAAEHGTDNLILLAADTKAEDPDLWRFVADAGSLLGVEPIVVADGRTPWQVFADQRFVGNSRIAPCSVHLKQRPCRSWLTANADPATTMLYVGIDWSEQRRVPAIEKGWAPWPARFPMCEPPYLSKQDMLDWARSEGLRPPRLYEQGFAHNNCFGVCVRAGQRQWRHLLTVAPERFAAAEAEEEKLRAQLGDVAILKEQRQGVSYPLPLSELRRRAALPQAPA</sequence>
<evidence type="ECO:0008006" key="4">
    <source>
        <dbReference type="Google" id="ProtNLM"/>
    </source>
</evidence>
<evidence type="ECO:0000313" key="3">
    <source>
        <dbReference type="Proteomes" id="UP000590749"/>
    </source>
</evidence>
<name>A0A7W5AK15_9ACTN</name>
<dbReference type="AlphaFoldDB" id="A0A7W5AK15"/>
<keyword evidence="3" id="KW-1185">Reference proteome</keyword>
<dbReference type="SUPFAM" id="SSF52402">
    <property type="entry name" value="Adenine nucleotide alpha hydrolases-like"/>
    <property type="match status" value="1"/>
</dbReference>
<dbReference type="InterPro" id="IPR014729">
    <property type="entry name" value="Rossmann-like_a/b/a_fold"/>
</dbReference>
<feature type="region of interest" description="Disordered" evidence="1">
    <location>
        <begin position="1"/>
        <end position="29"/>
    </location>
</feature>
<dbReference type="RefSeq" id="WP_203833977.1">
    <property type="nucleotide sequence ID" value="NZ_BMPW01000019.1"/>
</dbReference>
<evidence type="ECO:0000313" key="2">
    <source>
        <dbReference type="EMBL" id="MBB3097712.1"/>
    </source>
</evidence>
<dbReference type="Proteomes" id="UP000590749">
    <property type="component" value="Unassembled WGS sequence"/>
</dbReference>
<reference evidence="2 3" key="1">
    <citation type="submission" date="2020-08" db="EMBL/GenBank/DDBJ databases">
        <title>Genomic Encyclopedia of Type Strains, Phase III (KMG-III): the genomes of soil and plant-associated and newly described type strains.</title>
        <authorList>
            <person name="Whitman W."/>
        </authorList>
    </citation>
    <scope>NUCLEOTIDE SEQUENCE [LARGE SCALE GENOMIC DNA]</scope>
    <source>
        <strain evidence="2 3">CECT 3287</strain>
    </source>
</reference>
<accession>A0A7W5AK15</accession>
<dbReference type="Gene3D" id="3.40.50.620">
    <property type="entry name" value="HUPs"/>
    <property type="match status" value="1"/>
</dbReference>
<comment type="caution">
    <text evidence="2">The sequence shown here is derived from an EMBL/GenBank/DDBJ whole genome shotgun (WGS) entry which is preliminary data.</text>
</comment>
<organism evidence="2 3">
    <name type="scientific">Actinoplanes campanulatus</name>
    <dbReference type="NCBI Taxonomy" id="113559"/>
    <lineage>
        <taxon>Bacteria</taxon>
        <taxon>Bacillati</taxon>
        <taxon>Actinomycetota</taxon>
        <taxon>Actinomycetes</taxon>
        <taxon>Micromonosporales</taxon>
        <taxon>Micromonosporaceae</taxon>
        <taxon>Actinoplanes</taxon>
    </lineage>
</organism>
<gene>
    <name evidence="2" type="ORF">FHR83_005396</name>
</gene>
<protein>
    <recommendedName>
        <fullName evidence="4">Phosphoadenosine phosphosulfate reductase family protein</fullName>
    </recommendedName>
</protein>
<proteinExistence type="predicted"/>